<evidence type="ECO:0000259" key="4">
    <source>
        <dbReference type="Pfam" id="PF12012"/>
    </source>
</evidence>
<evidence type="ECO:0000256" key="1">
    <source>
        <dbReference type="ARBA" id="ARBA00022499"/>
    </source>
</evidence>
<dbReference type="InterPro" id="IPR021893">
    <property type="entry name" value="ZMYM2-like_C"/>
</dbReference>
<dbReference type="PANTHER" id="PTHR21446:SF12">
    <property type="entry name" value="POTASSIUM CHANNEL TETRAMERIZATION DOMAIN CONTAINING 1"/>
    <property type="match status" value="1"/>
</dbReference>
<evidence type="ECO:0000313" key="6">
    <source>
        <dbReference type="RefSeq" id="XP_065646328.1"/>
    </source>
</evidence>
<keyword evidence="3" id="KW-0832">Ubl conjugation</keyword>
<evidence type="ECO:0000313" key="5">
    <source>
        <dbReference type="Proteomes" id="UP001652625"/>
    </source>
</evidence>
<keyword evidence="2" id="KW-0597">Phosphoprotein</keyword>
<dbReference type="PANTHER" id="PTHR21446">
    <property type="entry name" value="DUF3504 DOMAIN-CONTAINING PROTEIN"/>
    <property type="match status" value="1"/>
</dbReference>
<feature type="domain" description="ZMYM2-like/QRICH1 C-terminal" evidence="4">
    <location>
        <begin position="355"/>
        <end position="499"/>
    </location>
</feature>
<dbReference type="RefSeq" id="XP_065646328.1">
    <property type="nucleotide sequence ID" value="XM_065790256.1"/>
</dbReference>
<reference evidence="5" key="1">
    <citation type="submission" date="2025-05" db="UniProtKB">
        <authorList>
            <consortium name="RefSeq"/>
        </authorList>
    </citation>
    <scope>NUCLEOTIDE SEQUENCE [LARGE SCALE GENOMIC DNA]</scope>
</reference>
<reference evidence="6" key="2">
    <citation type="submission" date="2025-08" db="UniProtKB">
        <authorList>
            <consortium name="RefSeq"/>
        </authorList>
    </citation>
    <scope>IDENTIFICATION</scope>
</reference>
<keyword evidence="1" id="KW-1017">Isopeptide bond</keyword>
<dbReference type="InterPro" id="IPR052787">
    <property type="entry name" value="MAVS"/>
</dbReference>
<organism evidence="5 6">
    <name type="scientific">Hydra vulgaris</name>
    <name type="common">Hydra</name>
    <name type="synonym">Hydra attenuata</name>
    <dbReference type="NCBI Taxonomy" id="6087"/>
    <lineage>
        <taxon>Eukaryota</taxon>
        <taxon>Metazoa</taxon>
        <taxon>Cnidaria</taxon>
        <taxon>Hydrozoa</taxon>
        <taxon>Hydroidolina</taxon>
        <taxon>Anthoathecata</taxon>
        <taxon>Aplanulata</taxon>
        <taxon>Hydridae</taxon>
        <taxon>Hydra</taxon>
    </lineage>
</organism>
<evidence type="ECO:0000256" key="2">
    <source>
        <dbReference type="ARBA" id="ARBA00022553"/>
    </source>
</evidence>
<accession>A0ABM4BBQ0</accession>
<name>A0ABM4BBQ0_HYDVU</name>
<dbReference type="Proteomes" id="UP001652625">
    <property type="component" value="Chromosome 02"/>
</dbReference>
<sequence length="504" mass="58066">MASYLSARTAPQFDYCEDSDVPYRKSNTDDYTCSYPIFNTDHQKPFDMYRSYNPNQHGSNQFTFNHSITHVNLINNRLQIPNSSSYNSFQVPTDNMNLMTHFLDPYHKSDSLNRNFGHILNSYHLPAMVNNSLTAIESYPNSHGYPKVSPVINFNINQSQIPPPLIGSNRVKSDEAFTSTFYSDTLGGISANGLPMLHNVKVTELSENGKTSRDHDVDQADETQKCKNTIEGTKTSVRRFKRWYKERHHKELDMNSVNRFNAPELLKDFFLDIRDTRPGRVGNEYEPVTLTTYRNGLRRFFLYRKVPPAPDNFDLTDKGFDIVNRHLVTKRDDLKRKGKGNHPNAIESITPNQLEKMWASGAIGTHAPRPLLRLMWWYNTVYHGVRGRMAHHELTVDDFIMKRDIDGKVYMVYVKKNYVQDNINNNMEPPKKKKCKGLVKESDGGERDAIRAFEIFKAHRPPGIASFYLTPKTKPKGDIWFNKVPMGKNSIGRVMREIKAISAI</sequence>
<keyword evidence="5" id="KW-1185">Reference proteome</keyword>
<protein>
    <submittedName>
        <fullName evidence="6">Uncharacterized protein LOC100212027</fullName>
    </submittedName>
</protein>
<evidence type="ECO:0000256" key="3">
    <source>
        <dbReference type="ARBA" id="ARBA00022843"/>
    </source>
</evidence>
<dbReference type="GeneID" id="100212027"/>
<gene>
    <name evidence="6" type="primary">LOC100212027</name>
</gene>
<dbReference type="Pfam" id="PF12012">
    <property type="entry name" value="DUF3504"/>
    <property type="match status" value="1"/>
</dbReference>
<proteinExistence type="predicted"/>